<reference evidence="1" key="1">
    <citation type="submission" date="2021-10" db="EMBL/GenBank/DDBJ databases">
        <authorList>
            <person name="Valenzuela N."/>
            <person name="Pablo J."/>
            <person name="Strother B."/>
            <person name="Cravalho Y."/>
            <person name="Barto Z."/>
            <person name="Kane C."/>
            <person name="Chong R.A."/>
            <person name="Kawasaki K."/>
            <person name="Cruz S."/>
            <person name="Porter M.L."/>
            <person name="Pearce R."/>
            <person name="Hohenstein G."/>
            <person name="Li K."/>
            <person name="Kaniho J."/>
            <person name="Sadones M."/>
            <person name="Hamlin F."/>
            <person name="Daniels M."/>
            <person name="McKee K."/>
            <person name="Reed F."/>
            <person name="Donachie S."/>
            <person name="Bollivar D.W."/>
            <person name="Garlena R.A."/>
            <person name="Russell D.A."/>
            <person name="Jacobs-Sera D."/>
            <person name="Hatfull G.F."/>
        </authorList>
    </citation>
    <scope>NUCLEOTIDE SEQUENCE</scope>
</reference>
<proteinExistence type="predicted"/>
<dbReference type="Proteomes" id="UP000827897">
    <property type="component" value="Segment"/>
</dbReference>
<sequence length="62" mass="6966">MRPARGFYAVVVRPAERQRSWATLNRIDGHIVGIVFRLPSSFISGIDGITHLSLSIGRYCNH</sequence>
<organism evidence="1 2">
    <name type="scientific">Arthrobacter phage EastWest</name>
    <dbReference type="NCBI Taxonomy" id="2894292"/>
    <lineage>
        <taxon>Viruses</taxon>
        <taxon>Duplodnaviria</taxon>
        <taxon>Heunggongvirae</taxon>
        <taxon>Uroviricota</taxon>
        <taxon>Caudoviricetes</taxon>
        <taxon>Berryhillviridae</taxon>
        <taxon>Eastwestvirus</taxon>
        <taxon>Eastwestvirus eastwest</taxon>
    </lineage>
</organism>
<name>A0AAE9C8S6_9CAUD</name>
<keyword evidence="2" id="KW-1185">Reference proteome</keyword>
<accession>A0AAE9C8S6</accession>
<evidence type="ECO:0000313" key="1">
    <source>
        <dbReference type="EMBL" id="UGL61890.1"/>
    </source>
</evidence>
<gene>
    <name evidence="1" type="primary">6</name>
    <name evidence="1" type="ORF">SEA_EASTWEST_6</name>
</gene>
<protein>
    <submittedName>
        <fullName evidence="1">Uncharacterized protein</fullName>
    </submittedName>
</protein>
<evidence type="ECO:0000313" key="2">
    <source>
        <dbReference type="Proteomes" id="UP000827897"/>
    </source>
</evidence>
<dbReference type="EMBL" id="OK999980">
    <property type="protein sequence ID" value="UGL61890.1"/>
    <property type="molecule type" value="Genomic_DNA"/>
</dbReference>